<comment type="caution">
    <text evidence="2">The sequence shown here is derived from an EMBL/GenBank/DDBJ whole genome shotgun (WGS) entry which is preliminary data.</text>
</comment>
<gene>
    <name evidence="2" type="ORF">IAD04_02015</name>
</gene>
<evidence type="ECO:0000313" key="2">
    <source>
        <dbReference type="EMBL" id="HIT17141.1"/>
    </source>
</evidence>
<reference evidence="2" key="1">
    <citation type="submission" date="2020-10" db="EMBL/GenBank/DDBJ databases">
        <authorList>
            <person name="Gilroy R."/>
        </authorList>
    </citation>
    <scope>NUCLEOTIDE SEQUENCE</scope>
    <source>
        <strain evidence="2">14508</strain>
    </source>
</reference>
<dbReference type="EMBL" id="DVKI01000062">
    <property type="protein sequence ID" value="HIT17141.1"/>
    <property type="molecule type" value="Genomic_DNA"/>
</dbReference>
<organism evidence="2 3">
    <name type="scientific">Candidatus Caccosoma faecigallinarum</name>
    <dbReference type="NCBI Taxonomy" id="2840720"/>
    <lineage>
        <taxon>Bacteria</taxon>
        <taxon>Bacillati</taxon>
        <taxon>Bacillota</taxon>
        <taxon>Bacillota incertae sedis</taxon>
        <taxon>Candidatus Caccosoma</taxon>
    </lineage>
</organism>
<keyword evidence="1" id="KW-0472">Membrane</keyword>
<keyword evidence="1" id="KW-0812">Transmembrane</keyword>
<feature type="transmembrane region" description="Helical" evidence="1">
    <location>
        <begin position="46"/>
        <end position="66"/>
    </location>
</feature>
<feature type="transmembrane region" description="Helical" evidence="1">
    <location>
        <begin position="6"/>
        <end position="26"/>
    </location>
</feature>
<sequence length="70" mass="8221">MIFSVTTAVLELCCYLLGIIVGGYFFRIVDLTKIVRIKNNREFYFVYFISTCLVGFILGQFIYRLITMFL</sequence>
<protein>
    <submittedName>
        <fullName evidence="2">Uncharacterized protein</fullName>
    </submittedName>
</protein>
<evidence type="ECO:0000256" key="1">
    <source>
        <dbReference type="SAM" id="Phobius"/>
    </source>
</evidence>
<dbReference type="AlphaFoldDB" id="A0A9D1KB88"/>
<dbReference type="Proteomes" id="UP000886893">
    <property type="component" value="Unassembled WGS sequence"/>
</dbReference>
<evidence type="ECO:0000313" key="3">
    <source>
        <dbReference type="Proteomes" id="UP000886893"/>
    </source>
</evidence>
<name>A0A9D1KB88_9FIRM</name>
<reference evidence="2" key="2">
    <citation type="journal article" date="2021" name="PeerJ">
        <title>Extensive microbial diversity within the chicken gut microbiome revealed by metagenomics and culture.</title>
        <authorList>
            <person name="Gilroy R."/>
            <person name="Ravi A."/>
            <person name="Getino M."/>
            <person name="Pursley I."/>
            <person name="Horton D.L."/>
            <person name="Alikhan N.F."/>
            <person name="Baker D."/>
            <person name="Gharbi K."/>
            <person name="Hall N."/>
            <person name="Watson M."/>
            <person name="Adriaenssens E.M."/>
            <person name="Foster-Nyarko E."/>
            <person name="Jarju S."/>
            <person name="Secka A."/>
            <person name="Antonio M."/>
            <person name="Oren A."/>
            <person name="Chaudhuri R.R."/>
            <person name="La Ragione R."/>
            <person name="Hildebrand F."/>
            <person name="Pallen M.J."/>
        </authorList>
    </citation>
    <scope>NUCLEOTIDE SEQUENCE</scope>
    <source>
        <strain evidence="2">14508</strain>
    </source>
</reference>
<keyword evidence="1" id="KW-1133">Transmembrane helix</keyword>
<proteinExistence type="predicted"/>
<accession>A0A9D1KB88</accession>